<feature type="region of interest" description="Disordered" evidence="1">
    <location>
        <begin position="1"/>
        <end position="52"/>
    </location>
</feature>
<name>A0ABQ3SIA4_9ACTN</name>
<keyword evidence="3" id="KW-1185">Reference proteome</keyword>
<evidence type="ECO:0000256" key="1">
    <source>
        <dbReference type="SAM" id="MobiDB-lite"/>
    </source>
</evidence>
<dbReference type="EMBL" id="BNEC01000003">
    <property type="protein sequence ID" value="GHI67861.1"/>
    <property type="molecule type" value="Genomic_DNA"/>
</dbReference>
<proteinExistence type="predicted"/>
<reference evidence="3" key="1">
    <citation type="submission" date="2023-07" db="EMBL/GenBank/DDBJ databases">
        <title>Whole genome shotgun sequence of Streptomyces nojiriensis NBRC 13794.</title>
        <authorList>
            <person name="Komaki H."/>
            <person name="Tamura T."/>
        </authorList>
    </citation>
    <scope>NUCLEOTIDE SEQUENCE [LARGE SCALE GENOMIC DNA]</scope>
    <source>
        <strain evidence="3">NBRC 13794</strain>
    </source>
</reference>
<dbReference type="Proteomes" id="UP000613974">
    <property type="component" value="Unassembled WGS sequence"/>
</dbReference>
<organism evidence="2 3">
    <name type="scientific">Streptomyces nojiriensis</name>
    <dbReference type="NCBI Taxonomy" id="66374"/>
    <lineage>
        <taxon>Bacteria</taxon>
        <taxon>Bacillati</taxon>
        <taxon>Actinomycetota</taxon>
        <taxon>Actinomycetes</taxon>
        <taxon>Kitasatosporales</taxon>
        <taxon>Streptomycetaceae</taxon>
        <taxon>Streptomyces</taxon>
    </lineage>
</organism>
<evidence type="ECO:0000313" key="3">
    <source>
        <dbReference type="Proteomes" id="UP000613974"/>
    </source>
</evidence>
<gene>
    <name evidence="2" type="ORF">Snoj_17790</name>
</gene>
<comment type="caution">
    <text evidence="2">The sequence shown here is derived from an EMBL/GenBank/DDBJ whole genome shotgun (WGS) entry which is preliminary data.</text>
</comment>
<protein>
    <submittedName>
        <fullName evidence="2">Uncharacterized protein</fullName>
    </submittedName>
</protein>
<sequence>MGTLPMLGPQKLSFPSPHVKHGDAAHPSIPSTRAPAIGDRAHPGAGRYGGPDRLVTKRRQTYLILST</sequence>
<evidence type="ECO:0000313" key="2">
    <source>
        <dbReference type="EMBL" id="GHI67861.1"/>
    </source>
</evidence>
<accession>A0ABQ3SIA4</accession>